<comment type="catalytic activity">
    <reaction evidence="6">
        <text>3-phosphoshikimate + phosphoenolpyruvate = 5-O-(1-carboxyvinyl)-3-phosphoshikimate + phosphate</text>
        <dbReference type="Rhea" id="RHEA:21256"/>
        <dbReference type="ChEBI" id="CHEBI:43474"/>
        <dbReference type="ChEBI" id="CHEBI:57701"/>
        <dbReference type="ChEBI" id="CHEBI:58702"/>
        <dbReference type="ChEBI" id="CHEBI:145989"/>
        <dbReference type="EC" id="2.5.1.19"/>
    </reaction>
    <physiologicalReaction direction="left-to-right" evidence="6">
        <dbReference type="Rhea" id="RHEA:21257"/>
    </physiologicalReaction>
</comment>
<feature type="binding site" evidence="7">
    <location>
        <position position="89"/>
    </location>
    <ligand>
        <name>phosphoenolpyruvate</name>
        <dbReference type="ChEBI" id="CHEBI:58702"/>
    </ligand>
</feature>
<dbReference type="AlphaFoldDB" id="A0A136Q312"/>
<feature type="binding site" evidence="7">
    <location>
        <position position="158"/>
    </location>
    <ligand>
        <name>3-phosphoshikimate</name>
        <dbReference type="ChEBI" id="CHEBI:145989"/>
    </ligand>
</feature>
<accession>A0A136Q312</accession>
<dbReference type="CDD" id="cd01556">
    <property type="entry name" value="EPSP_synthase"/>
    <property type="match status" value="1"/>
</dbReference>
<dbReference type="Proteomes" id="UP000070366">
    <property type="component" value="Unassembled WGS sequence"/>
</dbReference>
<dbReference type="InterPro" id="IPR013792">
    <property type="entry name" value="RNA3'P_cycl/enolpyr_Trfase_a/b"/>
</dbReference>
<feature type="binding site" evidence="7">
    <location>
        <position position="159"/>
    </location>
    <ligand>
        <name>phosphoenolpyruvate</name>
        <dbReference type="ChEBI" id="CHEBI:58702"/>
    </ligand>
</feature>
<dbReference type="GO" id="GO:0003866">
    <property type="term" value="F:3-phosphoshikimate 1-carboxyvinyltransferase activity"/>
    <property type="evidence" value="ECO:0007669"/>
    <property type="project" value="UniProtKB-UniRule"/>
</dbReference>
<dbReference type="STRING" id="626937.HMPREF3293_02164"/>
<feature type="binding site" evidence="7">
    <location>
        <position position="157"/>
    </location>
    <ligand>
        <name>3-phosphoshikimate</name>
        <dbReference type="ChEBI" id="CHEBI:145989"/>
    </ligand>
</feature>
<evidence type="ECO:0000256" key="4">
    <source>
        <dbReference type="ARBA" id="ARBA00022679"/>
    </source>
</evidence>
<protein>
    <recommendedName>
        <fullName evidence="7">3-phosphoshikimate 1-carboxyvinyltransferase</fullName>
        <ecNumber evidence="7">2.5.1.19</ecNumber>
    </recommendedName>
    <alternativeName>
        <fullName evidence="7">5-enolpyruvylshikimate-3-phosphate synthase</fullName>
        <shortName evidence="7">EPSP synthase</shortName>
        <shortName evidence="7">EPSPS</shortName>
    </alternativeName>
</protein>
<name>A0A136Q312_9FIRM</name>
<feature type="binding site" evidence="7">
    <location>
        <position position="329"/>
    </location>
    <ligand>
        <name>phosphoenolpyruvate</name>
        <dbReference type="ChEBI" id="CHEBI:58702"/>
    </ligand>
</feature>
<dbReference type="PIRSF" id="PIRSF000505">
    <property type="entry name" value="EPSPS"/>
    <property type="match status" value="1"/>
</dbReference>
<dbReference type="EC" id="2.5.1.19" evidence="7"/>
<keyword evidence="10" id="KW-1185">Reference proteome</keyword>
<dbReference type="InterPro" id="IPR001986">
    <property type="entry name" value="Enolpyruvate_Tfrase_dom"/>
</dbReference>
<proteinExistence type="inferred from homology"/>
<feature type="binding site" evidence="7">
    <location>
        <position position="298"/>
    </location>
    <ligand>
        <name>3-phosphoshikimate</name>
        <dbReference type="ChEBI" id="CHEBI:145989"/>
    </ligand>
</feature>
<dbReference type="InterPro" id="IPR006264">
    <property type="entry name" value="EPSP_synthase"/>
</dbReference>
<feature type="binding site" evidence="7">
    <location>
        <position position="325"/>
    </location>
    <ligand>
        <name>3-phosphoshikimate</name>
        <dbReference type="ChEBI" id="CHEBI:145989"/>
    </ligand>
</feature>
<dbReference type="HAMAP" id="MF_00210">
    <property type="entry name" value="EPSP_synth"/>
    <property type="match status" value="1"/>
</dbReference>
<dbReference type="InterPro" id="IPR036968">
    <property type="entry name" value="Enolpyruvate_Tfrase_sf"/>
</dbReference>
<evidence type="ECO:0000256" key="2">
    <source>
        <dbReference type="ARBA" id="ARBA00009948"/>
    </source>
</evidence>
<dbReference type="PANTHER" id="PTHR21090">
    <property type="entry name" value="AROM/DEHYDROQUINATE SYNTHASE"/>
    <property type="match status" value="1"/>
</dbReference>
<feature type="binding site" evidence="7">
    <location>
        <position position="159"/>
    </location>
    <ligand>
        <name>3-phosphoshikimate</name>
        <dbReference type="ChEBI" id="CHEBI:145989"/>
    </ligand>
</feature>
<dbReference type="PROSITE" id="PS00885">
    <property type="entry name" value="EPSP_SYNTHASE_2"/>
    <property type="match status" value="1"/>
</dbReference>
<dbReference type="GO" id="GO:0009423">
    <property type="term" value="P:chorismate biosynthetic process"/>
    <property type="evidence" value="ECO:0007669"/>
    <property type="project" value="UniProtKB-UniRule"/>
</dbReference>
<comment type="caution">
    <text evidence="7">Lacks conserved residue(s) required for the propagation of feature annotation.</text>
</comment>
<evidence type="ECO:0000256" key="5">
    <source>
        <dbReference type="ARBA" id="ARBA00023141"/>
    </source>
</evidence>
<evidence type="ECO:0000256" key="1">
    <source>
        <dbReference type="ARBA" id="ARBA00004811"/>
    </source>
</evidence>
<feature type="binding site" evidence="7">
    <location>
        <position position="397"/>
    </location>
    <ligand>
        <name>phosphoenolpyruvate</name>
        <dbReference type="ChEBI" id="CHEBI:58702"/>
    </ligand>
</feature>
<sequence length="414" mass="45197">MKKIAPSNIHGSLKIIPSKSVSHRALICAALAKGDSVLKNMAFSEDIAATANALRDMGLCEYELTGDVCTVHGGLRREGKQEIDCGESGSTLRFLVPLALDGKPRTFVGHGRLMKRPQGAYGRIFIRNRVEVEKTENSITICGTLDSGEYAMPGDISSQFVSGMLYALPLLINDSGIHLTTKIESKPYIDLTRSVQKLFGIRSHWRGHIIDVSGRQGYRPHDMTIEGDYSHAAFFAVAAALSGEVLLQGLEEDSDQGDREILGILQCMGADVEFREDGIFVRKNVLRPVEIDVSQIPDLVPVLAVLGCAVKGKMRIYNAGRLRYKESDRLHAMAHELEKLGADITEYEDSLVINGTGALDGGEADSHFDHRIAMALAVASCIAREPVVIRDPMVVRKSAPNFYEEFASLGGIVE</sequence>
<feature type="binding site" evidence="7">
    <location>
        <position position="19"/>
    </location>
    <ligand>
        <name>3-phosphoshikimate</name>
        <dbReference type="ChEBI" id="CHEBI:145989"/>
    </ligand>
</feature>
<evidence type="ECO:0000256" key="6">
    <source>
        <dbReference type="ARBA" id="ARBA00044633"/>
    </source>
</evidence>
<evidence type="ECO:0000313" key="10">
    <source>
        <dbReference type="Proteomes" id="UP000070366"/>
    </source>
</evidence>
<feature type="binding site" evidence="7">
    <location>
        <position position="185"/>
    </location>
    <ligand>
        <name>3-phosphoshikimate</name>
        <dbReference type="ChEBI" id="CHEBI:145989"/>
    </ligand>
</feature>
<dbReference type="NCBIfam" id="TIGR01356">
    <property type="entry name" value="aroA"/>
    <property type="match status" value="1"/>
</dbReference>
<dbReference type="PANTHER" id="PTHR21090:SF5">
    <property type="entry name" value="PENTAFUNCTIONAL AROM POLYPEPTIDE"/>
    <property type="match status" value="1"/>
</dbReference>
<evidence type="ECO:0000313" key="9">
    <source>
        <dbReference type="EMBL" id="KXK64916.1"/>
    </source>
</evidence>
<comment type="pathway">
    <text evidence="1 7">Metabolic intermediate biosynthesis; chorismate biosynthesis; chorismate from D-erythrose 4-phosphate and phosphoenolpyruvate: step 6/7.</text>
</comment>
<dbReference type="GO" id="GO:0008652">
    <property type="term" value="P:amino acid biosynthetic process"/>
    <property type="evidence" value="ECO:0007669"/>
    <property type="project" value="UniProtKB-KW"/>
</dbReference>
<comment type="subcellular location">
    <subcellularLocation>
        <location evidence="7">Cytoplasm</location>
    </subcellularLocation>
</comment>
<feature type="binding site" evidence="7">
    <location>
        <position position="371"/>
    </location>
    <ligand>
        <name>phosphoenolpyruvate</name>
        <dbReference type="ChEBI" id="CHEBI:58702"/>
    </ligand>
</feature>
<evidence type="ECO:0000256" key="3">
    <source>
        <dbReference type="ARBA" id="ARBA00022605"/>
    </source>
</evidence>
<feature type="binding site" evidence="7">
    <location>
        <position position="24"/>
    </location>
    <ligand>
        <name>3-phosphoshikimate</name>
        <dbReference type="ChEBI" id="CHEBI:145989"/>
    </ligand>
</feature>
<dbReference type="SUPFAM" id="SSF55205">
    <property type="entry name" value="EPT/RTPC-like"/>
    <property type="match status" value="1"/>
</dbReference>
<dbReference type="Pfam" id="PF00275">
    <property type="entry name" value="EPSP_synthase"/>
    <property type="match status" value="1"/>
</dbReference>
<keyword evidence="4 7" id="KW-0808">Transferase</keyword>
<dbReference type="GO" id="GO:0005737">
    <property type="term" value="C:cytoplasm"/>
    <property type="evidence" value="ECO:0007669"/>
    <property type="project" value="UniProtKB-SubCell"/>
</dbReference>
<dbReference type="EMBL" id="LSZW01000063">
    <property type="protein sequence ID" value="KXK64916.1"/>
    <property type="molecule type" value="Genomic_DNA"/>
</dbReference>
<comment type="similarity">
    <text evidence="2 7">Belongs to the EPSP synthase family.</text>
</comment>
<dbReference type="RefSeq" id="WP_066739944.1">
    <property type="nucleotide sequence ID" value="NZ_CABMOF010000001.1"/>
</dbReference>
<feature type="active site" description="Proton acceptor" evidence="7">
    <location>
        <position position="298"/>
    </location>
</feature>
<dbReference type="Gene3D" id="3.65.10.10">
    <property type="entry name" value="Enolpyruvate transferase domain"/>
    <property type="match status" value="2"/>
</dbReference>
<keyword evidence="5 7" id="KW-0057">Aromatic amino acid biosynthesis</keyword>
<keyword evidence="7" id="KW-0963">Cytoplasm</keyword>
<dbReference type="PATRIC" id="fig|626937.4.peg.2133"/>
<dbReference type="GO" id="GO:0009073">
    <property type="term" value="P:aromatic amino acid family biosynthetic process"/>
    <property type="evidence" value="ECO:0007669"/>
    <property type="project" value="UniProtKB-KW"/>
</dbReference>
<feature type="binding site" evidence="7">
    <location>
        <position position="20"/>
    </location>
    <ligand>
        <name>3-phosphoshikimate</name>
        <dbReference type="ChEBI" id="CHEBI:145989"/>
    </ligand>
</feature>
<feature type="binding site" evidence="7">
    <location>
        <position position="116"/>
    </location>
    <ligand>
        <name>phosphoenolpyruvate</name>
        <dbReference type="ChEBI" id="CHEBI:58702"/>
    </ligand>
</feature>
<dbReference type="InterPro" id="IPR023193">
    <property type="entry name" value="EPSP_synthase_CS"/>
</dbReference>
<dbReference type="UniPathway" id="UPA00053">
    <property type="reaction ID" value="UER00089"/>
</dbReference>
<evidence type="ECO:0000256" key="7">
    <source>
        <dbReference type="HAMAP-Rule" id="MF_00210"/>
    </source>
</evidence>
<evidence type="ECO:0000259" key="8">
    <source>
        <dbReference type="Pfam" id="PF00275"/>
    </source>
</evidence>
<feature type="domain" description="Enolpyruvate transferase" evidence="8">
    <location>
        <begin position="6"/>
        <end position="405"/>
    </location>
</feature>
<gene>
    <name evidence="7" type="primary">aroA</name>
    <name evidence="9" type="ORF">HMPREF3293_02164</name>
</gene>
<comment type="subunit">
    <text evidence="7">Monomer.</text>
</comment>
<keyword evidence="3 7" id="KW-0028">Amino-acid biosynthesis</keyword>
<comment type="function">
    <text evidence="7">Catalyzes the transfer of the enolpyruvyl moiety of phosphoenolpyruvate (PEP) to the 5-hydroxyl of shikimate-3-phosphate (S3P) to produce enolpyruvyl shikimate-3-phosphate and inorganic phosphate.</text>
</comment>
<reference evidence="9 10" key="1">
    <citation type="submission" date="2016-02" db="EMBL/GenBank/DDBJ databases">
        <authorList>
            <person name="Wen L."/>
            <person name="He K."/>
            <person name="Yang H."/>
        </authorList>
    </citation>
    <scope>NUCLEOTIDE SEQUENCE [LARGE SCALE GENOMIC DNA]</scope>
    <source>
        <strain evidence="9 10">DSM 22607</strain>
    </source>
</reference>
<organism evidence="9 10">
    <name type="scientific">Christensenella minuta</name>
    <dbReference type="NCBI Taxonomy" id="626937"/>
    <lineage>
        <taxon>Bacteria</taxon>
        <taxon>Bacillati</taxon>
        <taxon>Bacillota</taxon>
        <taxon>Clostridia</taxon>
        <taxon>Christensenellales</taxon>
        <taxon>Christensenellaceae</taxon>
        <taxon>Christensenella</taxon>
    </lineage>
</organism>
<comment type="caution">
    <text evidence="9">The sequence shown here is derived from an EMBL/GenBank/DDBJ whole genome shotgun (WGS) entry which is preliminary data.</text>
</comment>
<feature type="binding site" evidence="7">
    <location>
        <position position="19"/>
    </location>
    <ligand>
        <name>phosphoenolpyruvate</name>
        <dbReference type="ChEBI" id="CHEBI:58702"/>
    </ligand>
</feature>